<keyword evidence="3" id="KW-1185">Reference proteome</keyword>
<keyword evidence="1" id="KW-1133">Transmembrane helix</keyword>
<evidence type="ECO:0000313" key="2">
    <source>
        <dbReference type="EMBL" id="KAH7128142.1"/>
    </source>
</evidence>
<feature type="transmembrane region" description="Helical" evidence="1">
    <location>
        <begin position="112"/>
        <end position="137"/>
    </location>
</feature>
<feature type="transmembrane region" description="Helical" evidence="1">
    <location>
        <begin position="540"/>
        <end position="567"/>
    </location>
</feature>
<feature type="transmembrane region" description="Helical" evidence="1">
    <location>
        <begin position="33"/>
        <end position="56"/>
    </location>
</feature>
<reference evidence="2" key="1">
    <citation type="journal article" date="2021" name="Nat. Commun.">
        <title>Genetic determinants of endophytism in the Arabidopsis root mycobiome.</title>
        <authorList>
            <person name="Mesny F."/>
            <person name="Miyauchi S."/>
            <person name="Thiergart T."/>
            <person name="Pickel B."/>
            <person name="Atanasova L."/>
            <person name="Karlsson M."/>
            <person name="Huettel B."/>
            <person name="Barry K.W."/>
            <person name="Haridas S."/>
            <person name="Chen C."/>
            <person name="Bauer D."/>
            <person name="Andreopoulos W."/>
            <person name="Pangilinan J."/>
            <person name="LaButti K."/>
            <person name="Riley R."/>
            <person name="Lipzen A."/>
            <person name="Clum A."/>
            <person name="Drula E."/>
            <person name="Henrissat B."/>
            <person name="Kohler A."/>
            <person name="Grigoriev I.V."/>
            <person name="Martin F.M."/>
            <person name="Hacquard S."/>
        </authorList>
    </citation>
    <scope>NUCLEOTIDE SEQUENCE</scope>
    <source>
        <strain evidence="2">MPI-CAGE-CH-0243</strain>
    </source>
</reference>
<comment type="caution">
    <text evidence="2">The sequence shown here is derived from an EMBL/GenBank/DDBJ whole genome shotgun (WGS) entry which is preliminary data.</text>
</comment>
<name>A0A9P9E019_9PLEO</name>
<gene>
    <name evidence="2" type="ORF">B0J11DRAFT_430867</name>
</gene>
<dbReference type="AlphaFoldDB" id="A0A9P9E019"/>
<sequence>MFELENKHVKRGVWTNWSQGSVMGRTLTVEARVGIVVIALLTLCASIGMAQLFHLLTFMYHQLRAKGKPSDGLFWQQQALLRTLPTPTALVADYAKLWWSWRHKTNKVIWRCWTTIVLITCFAAAAIAVGISVSYIVQTSNLEVLVSTPFCRFVNQSSNYIPNDILNFQEKQHGEARTYTRQCYQNTTDTTMACRNTFVQPRIPFTVQWAACPWDQSMCLDGQQPAIAMDSEQIDLKKYFGWNLKQRDSLWFRRRTVCNVLPLDGHYDIIKPAPGKHMRYTPVPDEEVVALRYGTYPDDPPESSPDILLGYSFVTSNRTYQYTSWADQSRSRPSRTNPLRKWVPLKEMNRTDADVLMNIIFLNNVGYLNPIDDPVFSAHRSRETLTAPSYKPDFIAGIIGCTDQVFTVQFCAAQPQGDKACTSLGGIPPHFEGVLDQIGDLTEIQREILIAFIKDQVSGGEIFQLPKDQWIKELMYWQGLGWAGLTIMLSDIVIGPELRDSRARNYTHAPVNEGQKALCQSLKMRKTGGFAYIDHRNINVFGLAFVVTFSMTIAVVNFFILRFFVFLESFRKRLNPRVDRWINDGVHQLQRRAFEGHEDVVWVDLEKEVPVTRENGVLITELPLAARPVVEKPPAPVDDSSNDQTKKEPVAITNEVPQSAQPQPDSNEVSEHRILLSFSNEPLQIGIDSQSSASADTAVHEVDQGTLEGIDQAWKMPLMNDALRTRSYDNR</sequence>
<evidence type="ECO:0000313" key="3">
    <source>
        <dbReference type="Proteomes" id="UP000700596"/>
    </source>
</evidence>
<proteinExistence type="predicted"/>
<dbReference type="OrthoDB" id="3540210at2759"/>
<keyword evidence="1" id="KW-0472">Membrane</keyword>
<organism evidence="2 3">
    <name type="scientific">Dendryphion nanum</name>
    <dbReference type="NCBI Taxonomy" id="256645"/>
    <lineage>
        <taxon>Eukaryota</taxon>
        <taxon>Fungi</taxon>
        <taxon>Dikarya</taxon>
        <taxon>Ascomycota</taxon>
        <taxon>Pezizomycotina</taxon>
        <taxon>Dothideomycetes</taxon>
        <taxon>Pleosporomycetidae</taxon>
        <taxon>Pleosporales</taxon>
        <taxon>Torulaceae</taxon>
        <taxon>Dendryphion</taxon>
    </lineage>
</organism>
<dbReference type="EMBL" id="JAGMWT010000005">
    <property type="protein sequence ID" value="KAH7128142.1"/>
    <property type="molecule type" value="Genomic_DNA"/>
</dbReference>
<protein>
    <submittedName>
        <fullName evidence="2">Uncharacterized protein</fullName>
    </submittedName>
</protein>
<keyword evidence="1" id="KW-0812">Transmembrane</keyword>
<dbReference type="Proteomes" id="UP000700596">
    <property type="component" value="Unassembled WGS sequence"/>
</dbReference>
<evidence type="ECO:0000256" key="1">
    <source>
        <dbReference type="SAM" id="Phobius"/>
    </source>
</evidence>
<accession>A0A9P9E019</accession>